<feature type="transmembrane region" description="Helical" evidence="1">
    <location>
        <begin position="39"/>
        <end position="62"/>
    </location>
</feature>
<sequence>MKLTTIFLSAVLIAYGLGACLYALTGIDLLFLLTAGNAVIYRSLLSLAGVAALWLVFWLVAFRPTRDLR</sequence>
<keyword evidence="1" id="KW-1133">Transmembrane helix</keyword>
<accession>A0A9D2DVI3</accession>
<gene>
    <name evidence="2" type="ORF">H9812_01505</name>
</gene>
<dbReference type="PROSITE" id="PS51257">
    <property type="entry name" value="PROKAR_LIPOPROTEIN"/>
    <property type="match status" value="1"/>
</dbReference>
<keyword evidence="1" id="KW-0472">Membrane</keyword>
<evidence type="ECO:0000313" key="2">
    <source>
        <dbReference type="EMBL" id="HIZ24141.1"/>
    </source>
</evidence>
<reference evidence="2" key="1">
    <citation type="journal article" date="2021" name="PeerJ">
        <title>Extensive microbial diversity within the chicken gut microbiome revealed by metagenomics and culture.</title>
        <authorList>
            <person name="Gilroy R."/>
            <person name="Ravi A."/>
            <person name="Getino M."/>
            <person name="Pursley I."/>
            <person name="Horton D.L."/>
            <person name="Alikhan N.F."/>
            <person name="Baker D."/>
            <person name="Gharbi K."/>
            <person name="Hall N."/>
            <person name="Watson M."/>
            <person name="Adriaenssens E.M."/>
            <person name="Foster-Nyarko E."/>
            <person name="Jarju S."/>
            <person name="Secka A."/>
            <person name="Antonio M."/>
            <person name="Oren A."/>
            <person name="Chaudhuri R.R."/>
            <person name="La Ragione R."/>
            <person name="Hildebrand F."/>
            <person name="Pallen M.J."/>
        </authorList>
    </citation>
    <scope>NUCLEOTIDE SEQUENCE</scope>
    <source>
        <strain evidence="2">CHK33-5263</strain>
    </source>
</reference>
<name>A0A9D2DVI3_9FIRM</name>
<dbReference type="EMBL" id="DXBS01000035">
    <property type="protein sequence ID" value="HIZ24141.1"/>
    <property type="molecule type" value="Genomic_DNA"/>
</dbReference>
<dbReference type="Proteomes" id="UP000824044">
    <property type="component" value="Unassembled WGS sequence"/>
</dbReference>
<organism evidence="2 3">
    <name type="scientific">Candidatus Gallimonas intestinigallinarum</name>
    <dbReference type="NCBI Taxonomy" id="2838604"/>
    <lineage>
        <taxon>Bacteria</taxon>
        <taxon>Bacillati</taxon>
        <taxon>Bacillota</taxon>
        <taxon>Clostridia</taxon>
        <taxon>Candidatus Gallimonas</taxon>
    </lineage>
</organism>
<keyword evidence="1" id="KW-0812">Transmembrane</keyword>
<evidence type="ECO:0000256" key="1">
    <source>
        <dbReference type="SAM" id="Phobius"/>
    </source>
</evidence>
<comment type="caution">
    <text evidence="2">The sequence shown here is derived from an EMBL/GenBank/DDBJ whole genome shotgun (WGS) entry which is preliminary data.</text>
</comment>
<reference evidence="2" key="2">
    <citation type="submission" date="2021-04" db="EMBL/GenBank/DDBJ databases">
        <authorList>
            <person name="Gilroy R."/>
        </authorList>
    </citation>
    <scope>NUCLEOTIDE SEQUENCE</scope>
    <source>
        <strain evidence="2">CHK33-5263</strain>
    </source>
</reference>
<protein>
    <submittedName>
        <fullName evidence="2">Uncharacterized protein</fullName>
    </submittedName>
</protein>
<dbReference type="AlphaFoldDB" id="A0A9D2DVI3"/>
<proteinExistence type="predicted"/>
<evidence type="ECO:0000313" key="3">
    <source>
        <dbReference type="Proteomes" id="UP000824044"/>
    </source>
</evidence>